<protein>
    <recommendedName>
        <fullName evidence="1">F-box domain-containing protein</fullName>
    </recommendedName>
</protein>
<dbReference type="CDD" id="cd22160">
    <property type="entry name" value="F-box_AtFBL13-like"/>
    <property type="match status" value="1"/>
</dbReference>
<organism evidence="2 3">
    <name type="scientific">Capsella rubella</name>
    <dbReference type="NCBI Taxonomy" id="81985"/>
    <lineage>
        <taxon>Eukaryota</taxon>
        <taxon>Viridiplantae</taxon>
        <taxon>Streptophyta</taxon>
        <taxon>Embryophyta</taxon>
        <taxon>Tracheophyta</taxon>
        <taxon>Spermatophyta</taxon>
        <taxon>Magnoliopsida</taxon>
        <taxon>eudicotyledons</taxon>
        <taxon>Gunneridae</taxon>
        <taxon>Pentapetalae</taxon>
        <taxon>rosids</taxon>
        <taxon>malvids</taxon>
        <taxon>Brassicales</taxon>
        <taxon>Brassicaceae</taxon>
        <taxon>Camelineae</taxon>
        <taxon>Capsella</taxon>
    </lineage>
</organism>
<proteinExistence type="predicted"/>
<dbReference type="InterPro" id="IPR001810">
    <property type="entry name" value="F-box_dom"/>
</dbReference>
<name>R0FRH7_9BRAS</name>
<dbReference type="InterPro" id="IPR055411">
    <property type="entry name" value="LRR_FXL15/At3g58940/PEG3-like"/>
</dbReference>
<dbReference type="STRING" id="81985.R0FRH7"/>
<feature type="domain" description="F-box" evidence="1">
    <location>
        <begin position="6"/>
        <end position="54"/>
    </location>
</feature>
<accession>R0FRH7</accession>
<dbReference type="SUPFAM" id="SSF81383">
    <property type="entry name" value="F-box domain"/>
    <property type="match status" value="1"/>
</dbReference>
<dbReference type="Proteomes" id="UP000029121">
    <property type="component" value="Unassembled WGS sequence"/>
</dbReference>
<evidence type="ECO:0000259" key="1">
    <source>
        <dbReference type="PROSITE" id="PS50181"/>
    </source>
</evidence>
<dbReference type="PANTHER" id="PTHR31293">
    <property type="entry name" value="RNI-LIKE SUPERFAMILY PROTEIN"/>
    <property type="match status" value="1"/>
</dbReference>
<dbReference type="SUPFAM" id="SSF52058">
    <property type="entry name" value="L domain-like"/>
    <property type="match status" value="1"/>
</dbReference>
<reference evidence="3" key="1">
    <citation type="journal article" date="2013" name="Nat. Genet.">
        <title>The Capsella rubella genome and the genomic consequences of rapid mating system evolution.</title>
        <authorList>
            <person name="Slotte T."/>
            <person name="Hazzouri K.M."/>
            <person name="Agren J.A."/>
            <person name="Koenig D."/>
            <person name="Maumus F."/>
            <person name="Guo Y.L."/>
            <person name="Steige K."/>
            <person name="Platts A.E."/>
            <person name="Escobar J.S."/>
            <person name="Newman L.K."/>
            <person name="Wang W."/>
            <person name="Mandakova T."/>
            <person name="Vello E."/>
            <person name="Smith L.M."/>
            <person name="Henz S.R."/>
            <person name="Steffen J."/>
            <person name="Takuno S."/>
            <person name="Brandvain Y."/>
            <person name="Coop G."/>
            <person name="Andolfatto P."/>
            <person name="Hu T.T."/>
            <person name="Blanchette M."/>
            <person name="Clark R.M."/>
            <person name="Quesneville H."/>
            <person name="Nordborg M."/>
            <person name="Gaut B.S."/>
            <person name="Lysak M.A."/>
            <person name="Jenkins J."/>
            <person name="Grimwood J."/>
            <person name="Chapman J."/>
            <person name="Prochnik S."/>
            <person name="Shu S."/>
            <person name="Rokhsar D."/>
            <person name="Schmutz J."/>
            <person name="Weigel D."/>
            <person name="Wright S.I."/>
        </authorList>
    </citation>
    <scope>NUCLEOTIDE SEQUENCE [LARGE SCALE GENOMIC DNA]</scope>
    <source>
        <strain evidence="3">cv. Monte Gargano</strain>
    </source>
</reference>
<evidence type="ECO:0000313" key="2">
    <source>
        <dbReference type="EMBL" id="EOA25197.1"/>
    </source>
</evidence>
<dbReference type="Gene3D" id="1.20.1280.50">
    <property type="match status" value="1"/>
</dbReference>
<gene>
    <name evidence="2" type="ORF">CARUB_v10018508mg</name>
</gene>
<dbReference type="InterPro" id="IPR036047">
    <property type="entry name" value="F-box-like_dom_sf"/>
</dbReference>
<dbReference type="InterPro" id="IPR053781">
    <property type="entry name" value="F-box_AtFBL13-like"/>
</dbReference>
<dbReference type="EMBL" id="KB870809">
    <property type="protein sequence ID" value="EOA25197.1"/>
    <property type="molecule type" value="Genomic_DNA"/>
</dbReference>
<keyword evidence="3" id="KW-1185">Reference proteome</keyword>
<dbReference type="SMART" id="SM00579">
    <property type="entry name" value="FBD"/>
    <property type="match status" value="1"/>
</dbReference>
<evidence type="ECO:0000313" key="3">
    <source>
        <dbReference type="Proteomes" id="UP000029121"/>
    </source>
</evidence>
<dbReference type="InterPro" id="IPR006566">
    <property type="entry name" value="FBD"/>
</dbReference>
<sequence length="441" mass="50883">MGSVSMTTLNNLPDELLAKILSFLPTKKAASTSIIAKRWRTLFALRRNLDFDDSNILDPVMAKEDSYRAWFRSFVDRTLALQGGVHINKFTLQCVLEHDKIHVDRWINKSLQRGVSELHLRLKDDKWLRLPSSLFVSRTLVKLTLGEELSIQYLPSNTFLPLLKILFLRSVWFENQTFFDLLLGGCPALDELTIHDEDFSGTPEAISSKTITRLSILSKCANDVDFSSFMSLDTPNLVTFFYVDFARERYLIRCNLDSLVKAVLDLHFLDPEDCDEPFEPNVTELMNGIHNVKILQLTQSATEVIWKCCKGGLPIFKNLLHLEFLGYEESVWKELLPLMLEHSPNLERLFLSGLCRCKYEHESDEIRIPETNKVSFLRITFYLGTEDELKHISHFLIKMECLQVVQVYFAKTLVDESKKMQLTEDLLKLPKASSNLIMHVI</sequence>
<dbReference type="PANTHER" id="PTHR31293:SF26">
    <property type="entry name" value="(RAPE) HYPOTHETICAL PROTEIN"/>
    <property type="match status" value="1"/>
</dbReference>
<dbReference type="Pfam" id="PF24758">
    <property type="entry name" value="LRR_At5g56370"/>
    <property type="match status" value="1"/>
</dbReference>
<dbReference type="PROSITE" id="PS50181">
    <property type="entry name" value="FBOX"/>
    <property type="match status" value="1"/>
</dbReference>
<dbReference type="Pfam" id="PF00646">
    <property type="entry name" value="F-box"/>
    <property type="match status" value="1"/>
</dbReference>
<dbReference type="InterPro" id="IPR055294">
    <property type="entry name" value="FBL60-like"/>
</dbReference>
<dbReference type="AlphaFoldDB" id="R0FRH7"/>